<sequence length="283" mass="30906">MRQHVRLPSTHSSGSRAEDPSAIVASTPAQATRVSSAGARSFINDSEAAVAIYGIALVEDTGHLPLLLSCSSVRKPLYTDGATSYASSVFASSNLASHNHTTHATPKVVTKKPAVPNYYRKLVVGSIVSISSAVCFVGLTEFMRATYSSAKFQAPFFIVYFSTTWWVVVYPVYVCVRTVATVGRPGLKNSFKEGFSVYGKEGASPRPTAVLGKVAMFTCLWVFSCYLFLRALSLKKLYYVDVVALFASKSAFVFLMSWIILQKQFLAMRVTTHFFISGDASYD</sequence>
<gene>
    <name evidence="3" type="ORF">NP493_958g00007</name>
</gene>
<evidence type="ECO:0000256" key="2">
    <source>
        <dbReference type="SAM" id="Phobius"/>
    </source>
</evidence>
<dbReference type="Proteomes" id="UP001209878">
    <property type="component" value="Unassembled WGS sequence"/>
</dbReference>
<dbReference type="PANTHER" id="PTHR19346:SF4">
    <property type="entry name" value="SUGAR PHOSPHATE TRANSPORTER DOMAIN-CONTAINING PROTEIN"/>
    <property type="match status" value="1"/>
</dbReference>
<feature type="transmembrane region" description="Helical" evidence="2">
    <location>
        <begin position="238"/>
        <end position="261"/>
    </location>
</feature>
<reference evidence="3" key="1">
    <citation type="journal article" date="2023" name="Mol. Biol. Evol.">
        <title>Third-Generation Sequencing Reveals the Adaptive Role of the Epigenome in Three Deep-Sea Polychaetes.</title>
        <authorList>
            <person name="Perez M."/>
            <person name="Aroh O."/>
            <person name="Sun Y."/>
            <person name="Lan Y."/>
            <person name="Juniper S.K."/>
            <person name="Young C.R."/>
            <person name="Angers B."/>
            <person name="Qian P.Y."/>
        </authorList>
    </citation>
    <scope>NUCLEOTIDE SEQUENCE</scope>
    <source>
        <strain evidence="3">R07B-5</strain>
    </source>
</reference>
<feature type="transmembrane region" description="Helical" evidence="2">
    <location>
        <begin position="152"/>
        <end position="176"/>
    </location>
</feature>
<accession>A0AAD9NME3</accession>
<name>A0AAD9NME3_RIDPI</name>
<keyword evidence="2" id="KW-1133">Transmembrane helix</keyword>
<keyword evidence="2" id="KW-0812">Transmembrane</keyword>
<feature type="transmembrane region" description="Helical" evidence="2">
    <location>
        <begin position="122"/>
        <end position="140"/>
    </location>
</feature>
<protein>
    <submittedName>
        <fullName evidence="3">Uncharacterized protein</fullName>
    </submittedName>
</protein>
<dbReference type="AlphaFoldDB" id="A0AAD9NME3"/>
<comment type="caution">
    <text evidence="3">The sequence shown here is derived from an EMBL/GenBank/DDBJ whole genome shotgun (WGS) entry which is preliminary data.</text>
</comment>
<feature type="transmembrane region" description="Helical" evidence="2">
    <location>
        <begin position="210"/>
        <end position="232"/>
    </location>
</feature>
<dbReference type="EMBL" id="JAODUO010000957">
    <property type="protein sequence ID" value="KAK2172479.1"/>
    <property type="molecule type" value="Genomic_DNA"/>
</dbReference>
<evidence type="ECO:0000313" key="4">
    <source>
        <dbReference type="Proteomes" id="UP001209878"/>
    </source>
</evidence>
<proteinExistence type="predicted"/>
<dbReference type="InterPro" id="IPR026505">
    <property type="entry name" value="Solute_c_fam_35_mem_F3/F4"/>
</dbReference>
<evidence type="ECO:0000313" key="3">
    <source>
        <dbReference type="EMBL" id="KAK2172479.1"/>
    </source>
</evidence>
<keyword evidence="4" id="KW-1185">Reference proteome</keyword>
<organism evidence="3 4">
    <name type="scientific">Ridgeia piscesae</name>
    <name type="common">Tubeworm</name>
    <dbReference type="NCBI Taxonomy" id="27915"/>
    <lineage>
        <taxon>Eukaryota</taxon>
        <taxon>Metazoa</taxon>
        <taxon>Spiralia</taxon>
        <taxon>Lophotrochozoa</taxon>
        <taxon>Annelida</taxon>
        <taxon>Polychaeta</taxon>
        <taxon>Sedentaria</taxon>
        <taxon>Canalipalpata</taxon>
        <taxon>Sabellida</taxon>
        <taxon>Siboglinidae</taxon>
        <taxon>Ridgeia</taxon>
    </lineage>
</organism>
<evidence type="ECO:0000256" key="1">
    <source>
        <dbReference type="SAM" id="MobiDB-lite"/>
    </source>
</evidence>
<keyword evidence="2" id="KW-0472">Membrane</keyword>
<feature type="region of interest" description="Disordered" evidence="1">
    <location>
        <begin position="1"/>
        <end position="27"/>
    </location>
</feature>
<dbReference type="PANTHER" id="PTHR19346">
    <property type="entry name" value="SUGAR PHOSPHATE TRANSPORTER DOMAIN-CONTAINING PROTEIN"/>
    <property type="match status" value="1"/>
</dbReference>